<dbReference type="KEGG" id="amuc:Pan181_49220"/>
<dbReference type="InterPro" id="IPR024169">
    <property type="entry name" value="SP_NH2Trfase/AEP_transaminase"/>
</dbReference>
<dbReference type="InterPro" id="IPR015424">
    <property type="entry name" value="PyrdxlP-dep_Trfase"/>
</dbReference>
<dbReference type="RefSeq" id="WP_145251004.1">
    <property type="nucleotide sequence ID" value="NZ_CP036278.1"/>
</dbReference>
<dbReference type="PANTHER" id="PTHR42778">
    <property type="entry name" value="2-AMINOETHYLPHOSPHONATE--PYRUVATE TRANSAMINASE"/>
    <property type="match status" value="1"/>
</dbReference>
<feature type="domain" description="Aminotransferase class V" evidence="11">
    <location>
        <begin position="121"/>
        <end position="296"/>
    </location>
</feature>
<dbReference type="EMBL" id="CP036278">
    <property type="protein sequence ID" value="QDU58682.1"/>
    <property type="molecule type" value="Genomic_DNA"/>
</dbReference>
<keyword evidence="4 10" id="KW-0663">Pyridoxal phosphate</keyword>
<dbReference type="NCBIfam" id="TIGR02326">
    <property type="entry name" value="transamin_PhnW"/>
    <property type="match status" value="1"/>
</dbReference>
<keyword evidence="2 12" id="KW-0032">Aminotransferase</keyword>
<protein>
    <recommendedName>
        <fullName evidence="6 8">2-aminoethylphosphonate--pyruvate transaminase</fullName>
        <ecNumber evidence="6 8">2.6.1.37</ecNumber>
    </recommendedName>
</protein>
<evidence type="ECO:0000256" key="7">
    <source>
        <dbReference type="ARBA" id="ARBA00049460"/>
    </source>
</evidence>
<evidence type="ECO:0000256" key="2">
    <source>
        <dbReference type="ARBA" id="ARBA00022576"/>
    </source>
</evidence>
<feature type="binding site" evidence="9">
    <location>
        <position position="345"/>
    </location>
    <ligand>
        <name>substrate</name>
    </ligand>
</feature>
<evidence type="ECO:0000313" key="13">
    <source>
        <dbReference type="Proteomes" id="UP000315750"/>
    </source>
</evidence>
<comment type="cofactor">
    <cofactor evidence="1 10">
        <name>pyridoxal 5'-phosphate</name>
        <dbReference type="ChEBI" id="CHEBI:597326"/>
    </cofactor>
</comment>
<evidence type="ECO:0000256" key="1">
    <source>
        <dbReference type="ARBA" id="ARBA00001933"/>
    </source>
</evidence>
<dbReference type="PANTHER" id="PTHR42778:SF1">
    <property type="entry name" value="2-AMINOETHYLPHOSPHONATE--PYRUVATE TRANSAMINASE"/>
    <property type="match status" value="1"/>
</dbReference>
<dbReference type="Gene3D" id="3.90.1150.10">
    <property type="entry name" value="Aspartate Aminotransferase, domain 1"/>
    <property type="match status" value="1"/>
</dbReference>
<dbReference type="InterPro" id="IPR015421">
    <property type="entry name" value="PyrdxlP-dep_Trfase_major"/>
</dbReference>
<gene>
    <name evidence="12" type="primary">phnW</name>
    <name evidence="12" type="ORF">Pan181_49220</name>
</gene>
<dbReference type="Pfam" id="PF00266">
    <property type="entry name" value="Aminotran_5"/>
    <property type="match status" value="1"/>
</dbReference>
<evidence type="ECO:0000256" key="4">
    <source>
        <dbReference type="ARBA" id="ARBA00022898"/>
    </source>
</evidence>
<dbReference type="NCBIfam" id="NF010006">
    <property type="entry name" value="PRK13479.1"/>
    <property type="match status" value="1"/>
</dbReference>
<sequence>MDAWADNDYLLLTPGPLSTSPTVRAAMDRDWCTWDDDYNVGIVTPIRERLVEIATAEHRDQYSAVLMQGSGTFAVESMLGTLIPEEGKLLVLANGAYGDRLAKIASYLKINHLVHNSGELAPPDLEQLEQALQADSDITHVALIHNETTTGMLNPLDDVCRIVKQYNKVMLLDSMSAFGGIPFDVGELGIDCVVSSSNKCIQGVPGFGFVICRIDLLQQCKGRARSLSMDVYDQWITMEQGNGKWRFTSPTHVVRAFHQALQELEAEGGVPARYARYCGNQQALVKGMENLGFRSLLPHDLHSPIITGFLDPESADYNFREFYALLKSKGFVIYPGKVTNINSFRIGTIGHVFPSDIERLIDAVESSMYWQQTLTTT</sequence>
<dbReference type="NCBIfam" id="TIGR03301">
    <property type="entry name" value="PhnW-AepZ"/>
    <property type="match status" value="1"/>
</dbReference>
<dbReference type="HAMAP" id="MF_01376">
    <property type="entry name" value="PhnW_aminotrans_5"/>
    <property type="match status" value="1"/>
</dbReference>
<dbReference type="InterPro" id="IPR000192">
    <property type="entry name" value="Aminotrans_V_dom"/>
</dbReference>
<organism evidence="12 13">
    <name type="scientific">Aeoliella mucimassa</name>
    <dbReference type="NCBI Taxonomy" id="2527972"/>
    <lineage>
        <taxon>Bacteria</taxon>
        <taxon>Pseudomonadati</taxon>
        <taxon>Planctomycetota</taxon>
        <taxon>Planctomycetia</taxon>
        <taxon>Pirellulales</taxon>
        <taxon>Lacipirellulaceae</taxon>
        <taxon>Aeoliella</taxon>
    </lineage>
</organism>
<accession>A0A518AVE6</accession>
<dbReference type="OrthoDB" id="389074at2"/>
<keyword evidence="13" id="KW-1185">Reference proteome</keyword>
<evidence type="ECO:0000256" key="3">
    <source>
        <dbReference type="ARBA" id="ARBA00022679"/>
    </source>
</evidence>
<dbReference type="InterPro" id="IPR015422">
    <property type="entry name" value="PyrdxlP-dep_Trfase_small"/>
</dbReference>
<evidence type="ECO:0000256" key="6">
    <source>
        <dbReference type="ARBA" id="ARBA00044521"/>
    </source>
</evidence>
<evidence type="ECO:0000256" key="5">
    <source>
        <dbReference type="ARBA" id="ARBA00023317"/>
    </source>
</evidence>
<evidence type="ECO:0000256" key="10">
    <source>
        <dbReference type="PIRSR" id="PIRSR000524-50"/>
    </source>
</evidence>
<name>A0A518AVE6_9BACT</name>
<comment type="catalytic activity">
    <reaction evidence="7">
        <text>(2-aminoethyl)phosphonate + pyruvate = phosphonoacetaldehyde + L-alanine</text>
        <dbReference type="Rhea" id="RHEA:17021"/>
        <dbReference type="ChEBI" id="CHEBI:15361"/>
        <dbReference type="ChEBI" id="CHEBI:57418"/>
        <dbReference type="ChEBI" id="CHEBI:57972"/>
        <dbReference type="ChEBI" id="CHEBI:58383"/>
        <dbReference type="EC" id="2.6.1.37"/>
    </reaction>
</comment>
<dbReference type="AlphaFoldDB" id="A0A518AVE6"/>
<dbReference type="EC" id="2.6.1.37" evidence="6 8"/>
<reference evidence="12 13" key="1">
    <citation type="submission" date="2019-02" db="EMBL/GenBank/DDBJ databases">
        <title>Deep-cultivation of Planctomycetes and their phenomic and genomic characterization uncovers novel biology.</title>
        <authorList>
            <person name="Wiegand S."/>
            <person name="Jogler M."/>
            <person name="Boedeker C."/>
            <person name="Pinto D."/>
            <person name="Vollmers J."/>
            <person name="Rivas-Marin E."/>
            <person name="Kohn T."/>
            <person name="Peeters S.H."/>
            <person name="Heuer A."/>
            <person name="Rast P."/>
            <person name="Oberbeckmann S."/>
            <person name="Bunk B."/>
            <person name="Jeske O."/>
            <person name="Meyerdierks A."/>
            <person name="Storesund J.E."/>
            <person name="Kallscheuer N."/>
            <person name="Luecker S."/>
            <person name="Lage O.M."/>
            <person name="Pohl T."/>
            <person name="Merkel B.J."/>
            <person name="Hornburger P."/>
            <person name="Mueller R.-W."/>
            <person name="Bruemmer F."/>
            <person name="Labrenz M."/>
            <person name="Spormann A.M."/>
            <person name="Op den Camp H."/>
            <person name="Overmann J."/>
            <person name="Amann R."/>
            <person name="Jetten M.S.M."/>
            <person name="Mascher T."/>
            <person name="Medema M.H."/>
            <person name="Devos D.P."/>
            <person name="Kaster A.-K."/>
            <person name="Ovreas L."/>
            <person name="Rohde M."/>
            <person name="Galperin M.Y."/>
            <person name="Jogler C."/>
        </authorList>
    </citation>
    <scope>NUCLEOTIDE SEQUENCE [LARGE SCALE GENOMIC DNA]</scope>
    <source>
        <strain evidence="12 13">Pan181</strain>
    </source>
</reference>
<evidence type="ECO:0000259" key="11">
    <source>
        <dbReference type="Pfam" id="PF00266"/>
    </source>
</evidence>
<dbReference type="PIRSF" id="PIRSF000524">
    <property type="entry name" value="SPT"/>
    <property type="match status" value="1"/>
</dbReference>
<dbReference type="InterPro" id="IPR012703">
    <property type="entry name" value="NH2EtPonate_pyrv_transaminase"/>
</dbReference>
<dbReference type="SUPFAM" id="SSF53383">
    <property type="entry name" value="PLP-dependent transferases"/>
    <property type="match status" value="1"/>
</dbReference>
<evidence type="ECO:0000313" key="12">
    <source>
        <dbReference type="EMBL" id="QDU58682.1"/>
    </source>
</evidence>
<dbReference type="GO" id="GO:0047304">
    <property type="term" value="F:2-aminoethylphosphonate-pyruvate transaminase activity"/>
    <property type="evidence" value="ECO:0007669"/>
    <property type="project" value="UniProtKB-UniRule"/>
</dbReference>
<feature type="modified residue" description="N6-(pyridoxal phosphate)lysine" evidence="10">
    <location>
        <position position="199"/>
    </location>
</feature>
<dbReference type="Gene3D" id="3.40.640.10">
    <property type="entry name" value="Type I PLP-dependent aspartate aminotransferase-like (Major domain)"/>
    <property type="match status" value="1"/>
</dbReference>
<keyword evidence="3 12" id="KW-0808">Transferase</keyword>
<evidence type="ECO:0000256" key="9">
    <source>
        <dbReference type="PIRSR" id="PIRSR000524-1"/>
    </source>
</evidence>
<dbReference type="Proteomes" id="UP000315750">
    <property type="component" value="Chromosome"/>
</dbReference>
<evidence type="ECO:0000256" key="8">
    <source>
        <dbReference type="NCBIfam" id="TIGR02326"/>
    </source>
</evidence>
<dbReference type="GO" id="GO:0019700">
    <property type="term" value="P:organic phosphonate catabolic process"/>
    <property type="evidence" value="ECO:0007669"/>
    <property type="project" value="UniProtKB-UniRule"/>
</dbReference>
<keyword evidence="5 12" id="KW-0670">Pyruvate</keyword>
<proteinExistence type="inferred from homology"/>